<evidence type="ECO:0000259" key="1">
    <source>
        <dbReference type="PROSITE" id="PS50943"/>
    </source>
</evidence>
<keyword evidence="3" id="KW-1185">Reference proteome</keyword>
<evidence type="ECO:0000313" key="3">
    <source>
        <dbReference type="Proteomes" id="UP000192840"/>
    </source>
</evidence>
<gene>
    <name evidence="2" type="ORF">SAMN05660733_03293</name>
</gene>
<dbReference type="EMBL" id="FWYC01000008">
    <property type="protein sequence ID" value="SMD01154.1"/>
    <property type="molecule type" value="Genomic_DNA"/>
</dbReference>
<reference evidence="3" key="1">
    <citation type="submission" date="2017-04" db="EMBL/GenBank/DDBJ databases">
        <authorList>
            <person name="Varghese N."/>
            <person name="Submissions S."/>
        </authorList>
    </citation>
    <scope>NUCLEOTIDE SEQUENCE [LARGE SCALE GENOMIC DNA]</scope>
    <source>
        <strain evidence="3">DSM 44073</strain>
    </source>
</reference>
<dbReference type="GO" id="GO:0003677">
    <property type="term" value="F:DNA binding"/>
    <property type="evidence" value="ECO:0007669"/>
    <property type="project" value="InterPro"/>
</dbReference>
<dbReference type="InterPro" id="IPR010982">
    <property type="entry name" value="Lambda_DNA-bd_dom_sf"/>
</dbReference>
<dbReference type="CDD" id="cd00093">
    <property type="entry name" value="HTH_XRE"/>
    <property type="match status" value="1"/>
</dbReference>
<name>A0A1W2DUI6_9PSEU</name>
<proteinExistence type="predicted"/>
<feature type="domain" description="HTH cro/C1-type" evidence="1">
    <location>
        <begin position="86"/>
        <end position="107"/>
    </location>
</feature>
<dbReference type="RefSeq" id="WP_051771413.1">
    <property type="nucleotide sequence ID" value="NZ_FWYC01000008.1"/>
</dbReference>
<dbReference type="Proteomes" id="UP000192840">
    <property type="component" value="Unassembled WGS sequence"/>
</dbReference>
<dbReference type="PROSITE" id="PS50943">
    <property type="entry name" value="HTH_CROC1"/>
    <property type="match status" value="1"/>
</dbReference>
<dbReference type="InterPro" id="IPR001387">
    <property type="entry name" value="Cro/C1-type_HTH"/>
</dbReference>
<dbReference type="Gene3D" id="1.10.260.40">
    <property type="entry name" value="lambda repressor-like DNA-binding domains"/>
    <property type="match status" value="1"/>
</dbReference>
<evidence type="ECO:0000313" key="2">
    <source>
        <dbReference type="EMBL" id="SMD01154.1"/>
    </source>
</evidence>
<accession>A0A1W2DUI6</accession>
<dbReference type="AlphaFoldDB" id="A0A1W2DUI6"/>
<protein>
    <recommendedName>
        <fullName evidence="1">HTH cro/C1-type domain-containing protein</fullName>
    </recommendedName>
</protein>
<organism evidence="2 3">
    <name type="scientific">Lentzea albidocapillata</name>
    <dbReference type="NCBI Taxonomy" id="40571"/>
    <lineage>
        <taxon>Bacteria</taxon>
        <taxon>Bacillati</taxon>
        <taxon>Actinomycetota</taxon>
        <taxon>Actinomycetes</taxon>
        <taxon>Pseudonocardiales</taxon>
        <taxon>Pseudonocardiaceae</taxon>
        <taxon>Lentzea</taxon>
    </lineage>
</organism>
<dbReference type="STRING" id="40571.SAMN05660733_03293"/>
<dbReference type="OrthoDB" id="4526040at2"/>
<sequence>MTPPFRSLRQEQAALSATARSQHRTWIEIARNFSERYGVNMRTAFRLARGWTQREAAEHWNIRWPTDTKSSKTFSYWETWPSPTGHEPSIGVLNRLAELYECSTSDLVSDCADFRSSDPAFRTAQQLELIGNTRSGLNVADLVDQLGRAVLLKATSTLDSADEDELASAATGEGGTSRRLTGIWLSRYHYRSEGRNEEFVGEHYLVLRRQKNRLTAQSLPHTTGSSMTLDLITDASVVTGTWRETTSPIGYYRGAVYHGTLQMVVDPSSRRMHGMWLGFSRKFSINTGRWELEWCASDTSKDVQRAYELKL</sequence>